<dbReference type="AlphaFoldDB" id="A0A2A4FBP0"/>
<evidence type="ECO:0000313" key="2">
    <source>
        <dbReference type="Proteomes" id="UP000217994"/>
    </source>
</evidence>
<evidence type="ECO:0000313" key="1">
    <source>
        <dbReference type="EMBL" id="PCE30028.1"/>
    </source>
</evidence>
<reference evidence="1 2" key="1">
    <citation type="submission" date="2017-01" db="EMBL/GenBank/DDBJ databases">
        <title>Whole-Genome Shotgun Sequencing of Two beta-Proteobacterial Species in Search of the Bulgecin Biosynthetic Cluster.</title>
        <authorList>
            <person name="Horsman M.E."/>
            <person name="Marous D.R."/>
            <person name="Li R."/>
            <person name="Oliver R.A."/>
            <person name="Byun B."/>
            <person name="Emrich S.J."/>
            <person name="Boggess B."/>
            <person name="Townsend C.A."/>
            <person name="Mobashery S."/>
        </authorList>
    </citation>
    <scope>NUCLEOTIDE SEQUENCE [LARGE SCALE GENOMIC DNA]</scope>
    <source>
        <strain evidence="1 2">ATCC 31433</strain>
    </source>
</reference>
<sequence>MSEAQRAFARPAAVVKLVAAEVEGGDSAGLNHLATLGGLGLLAEFAHAGEHLAGISQTIVSDGTAKAVDPRDQVDPRKRFIPR</sequence>
<protein>
    <submittedName>
        <fullName evidence="1">Uncharacterized protein</fullName>
    </submittedName>
</protein>
<name>A0A2A4FBP0_9BURK</name>
<dbReference type="EMBL" id="MTZU01000071">
    <property type="protein sequence ID" value="PCE30028.1"/>
    <property type="molecule type" value="Genomic_DNA"/>
</dbReference>
<dbReference type="Proteomes" id="UP000217994">
    <property type="component" value="Unassembled WGS sequence"/>
</dbReference>
<proteinExistence type="predicted"/>
<gene>
    <name evidence="1" type="ORF">BZL54_22965</name>
</gene>
<organism evidence="1 2">
    <name type="scientific">Burkholderia ubonensis subsp. mesacidophila</name>
    <dbReference type="NCBI Taxonomy" id="265293"/>
    <lineage>
        <taxon>Bacteria</taxon>
        <taxon>Pseudomonadati</taxon>
        <taxon>Pseudomonadota</taxon>
        <taxon>Betaproteobacteria</taxon>
        <taxon>Burkholderiales</taxon>
        <taxon>Burkholderiaceae</taxon>
        <taxon>Burkholderia</taxon>
        <taxon>Burkholderia cepacia complex</taxon>
    </lineage>
</organism>
<accession>A0A2A4FBP0</accession>
<comment type="caution">
    <text evidence="1">The sequence shown here is derived from an EMBL/GenBank/DDBJ whole genome shotgun (WGS) entry which is preliminary data.</text>
</comment>